<keyword evidence="11" id="KW-0497">Mitogen</keyword>
<evidence type="ECO:0000256" key="6">
    <source>
        <dbReference type="ARBA" id="ARBA00022691"/>
    </source>
</evidence>
<evidence type="ECO:0000256" key="10">
    <source>
        <dbReference type="ARBA" id="ARBA00023242"/>
    </source>
</evidence>
<comment type="similarity">
    <text evidence="13">Belongs to the TDD superfamily. DTWD1 family.</text>
</comment>
<evidence type="ECO:0000256" key="11">
    <source>
        <dbReference type="ARBA" id="ARBA00023246"/>
    </source>
</evidence>
<evidence type="ECO:0000256" key="5">
    <source>
        <dbReference type="ARBA" id="ARBA00022679"/>
    </source>
</evidence>
<dbReference type="FunFam" id="2.80.10.50:FF:000004">
    <property type="entry name" value="Fibroblast growth factor"/>
    <property type="match status" value="1"/>
</dbReference>
<dbReference type="EMBL" id="LSYS01007908">
    <property type="protein sequence ID" value="OPJ70542.1"/>
    <property type="molecule type" value="Genomic_DNA"/>
</dbReference>
<evidence type="ECO:0000259" key="17">
    <source>
        <dbReference type="SMART" id="SM01144"/>
    </source>
</evidence>
<feature type="domain" description="DTW" evidence="17">
    <location>
        <begin position="257"/>
        <end position="465"/>
    </location>
</feature>
<evidence type="ECO:0000313" key="19">
    <source>
        <dbReference type="Proteomes" id="UP000190648"/>
    </source>
</evidence>
<keyword evidence="8" id="KW-0221">Differentiation</keyword>
<keyword evidence="19" id="KW-1185">Reference proteome</keyword>
<protein>
    <recommendedName>
        <fullName evidence="14">tRNA-uridine aminocarboxypropyltransferase 1</fullName>
        <ecNumber evidence="3">2.5.1.25</ecNumber>
    </recommendedName>
    <alternativeName>
        <fullName evidence="15">DTW domain-containing protein 1</fullName>
    </alternativeName>
</protein>
<keyword evidence="5" id="KW-0808">Transferase</keyword>
<dbReference type="GO" id="GO:0016432">
    <property type="term" value="F:tRNA-uridine aminocarboxypropyltransferase activity"/>
    <property type="evidence" value="ECO:0007669"/>
    <property type="project" value="UniProtKB-EC"/>
</dbReference>
<keyword evidence="6" id="KW-0949">S-adenosyl-L-methionine</keyword>
<dbReference type="InterPro" id="IPR005636">
    <property type="entry name" value="DTW"/>
</dbReference>
<comment type="function">
    <text evidence="12">Catalyzes the formation of 3-(3-amino-3-carboxypropyl)uridine (acp3U) at position 20 in the D-loop of several cytoplasmic tRNAs (acp3U(20)).</text>
</comment>
<evidence type="ECO:0000256" key="8">
    <source>
        <dbReference type="ARBA" id="ARBA00022782"/>
    </source>
</evidence>
<dbReference type="PANTHER" id="PTHR15627">
    <property type="entry name" value="NATURAL KILLER CELL-SPECIFIC ANTIGEN KLIP1"/>
    <property type="match status" value="1"/>
</dbReference>
<evidence type="ECO:0000256" key="2">
    <source>
        <dbReference type="ARBA" id="ARBA00007936"/>
    </source>
</evidence>
<comment type="catalytic activity">
    <reaction evidence="16">
        <text>a uridine in tRNA + S-adenosyl-L-methionine = a 3-[(3S)-3-amino-3-carboxypropyl]uridine in tRNA + S-methyl-5'-thioadenosine + H(+)</text>
        <dbReference type="Rhea" id="RHEA:62432"/>
        <dbReference type="Rhea" id="RHEA-COMP:13339"/>
        <dbReference type="Rhea" id="RHEA-COMP:16092"/>
        <dbReference type="ChEBI" id="CHEBI:15378"/>
        <dbReference type="ChEBI" id="CHEBI:17509"/>
        <dbReference type="ChEBI" id="CHEBI:59789"/>
        <dbReference type="ChEBI" id="CHEBI:65315"/>
        <dbReference type="ChEBI" id="CHEBI:82930"/>
        <dbReference type="EC" id="2.5.1.25"/>
    </reaction>
</comment>
<dbReference type="SMART" id="SM00442">
    <property type="entry name" value="FGF"/>
    <property type="match status" value="1"/>
</dbReference>
<evidence type="ECO:0000256" key="4">
    <source>
        <dbReference type="ARBA" id="ARBA00022473"/>
    </source>
</evidence>
<evidence type="ECO:0000256" key="13">
    <source>
        <dbReference type="ARBA" id="ARBA00038290"/>
    </source>
</evidence>
<dbReference type="SUPFAM" id="SSF50353">
    <property type="entry name" value="Cytokine"/>
    <property type="match status" value="1"/>
</dbReference>
<proteinExistence type="inferred from homology"/>
<accession>A0A1V4JE14</accession>
<dbReference type="InterPro" id="IPR051521">
    <property type="entry name" value="tRNA_Mod/Golgi_Maint"/>
</dbReference>
<dbReference type="EC" id="2.5.1.25" evidence="3"/>
<dbReference type="CDD" id="cd23319">
    <property type="entry name" value="beta-trefoil_FGF7"/>
    <property type="match status" value="1"/>
</dbReference>
<evidence type="ECO:0000256" key="14">
    <source>
        <dbReference type="ARBA" id="ARBA00039242"/>
    </source>
</evidence>
<keyword evidence="7" id="KW-0819">tRNA processing</keyword>
<comment type="caution">
    <text evidence="18">The sequence shown here is derived from an EMBL/GenBank/DDBJ whole genome shotgun (WGS) entry which is preliminary data.</text>
</comment>
<dbReference type="STRING" id="372326.A0A1V4JE14"/>
<comment type="similarity">
    <text evidence="2">Belongs to the heparin-binding growth factors family.</text>
</comment>
<reference evidence="18 19" key="1">
    <citation type="submission" date="2016-02" db="EMBL/GenBank/DDBJ databases">
        <title>Band-tailed pigeon sequencing and assembly.</title>
        <authorList>
            <person name="Soares A.E."/>
            <person name="Novak B.J."/>
            <person name="Rice E.S."/>
            <person name="O'Connell B."/>
            <person name="Chang D."/>
            <person name="Weber S."/>
            <person name="Shapiro B."/>
        </authorList>
    </citation>
    <scope>NUCLEOTIDE SEQUENCE [LARGE SCALE GENOMIC DNA]</scope>
    <source>
        <strain evidence="18">BTP2013</strain>
        <tissue evidence="18">Blood</tissue>
    </source>
</reference>
<dbReference type="Pfam" id="PF00167">
    <property type="entry name" value="FGF"/>
    <property type="match status" value="1"/>
</dbReference>
<sequence>MEYLAIQLLSTGTNLLLSVQAANSSSTEGHDNRACNDMTPEQMATNVNCSSPERHTRSYDYMEGGDVRVRRLFCRTQWYMRIDKRGKVKGTREANNNYSILEIRTVAVGIVAIKGVESEYFLAMNKSGRLYGKKVCNEDCNFIELIEENHYNTYASAKWTHKGKEMFVTLNHKGVPMKEIWILQVVLTMSLNSSALLNEENPQGPKRNTERLERLELQAPSSFQDNPLQQLQLASQEVLEKAKKSGRSKCPRCSSSRMFYCYTCFVPVETVPPKEIPTVKLPLKIDIIKHPNETDGKSTAVHAKLLAPDDVTIYKYPCIPDYQEKRHEIALIFPGPNSISVKDIAFHLQKHTKKSGCGDDDGCSREPFLKQAKIEPKEEEKNQNECISSNKSEGTRLKKIIFIDSTWNQTNKIITDERLQGLLQIELKTRKTCFWRHQKGKPDTKRVSCLSEDHWCCNRMLEDTTEE</sequence>
<dbReference type="PRINTS" id="PR00263">
    <property type="entry name" value="HBGFFGF"/>
</dbReference>
<dbReference type="PRINTS" id="PR00262">
    <property type="entry name" value="IL1HBGF"/>
</dbReference>
<dbReference type="AlphaFoldDB" id="A0A1V4JE14"/>
<dbReference type="GO" id="GO:0051781">
    <property type="term" value="P:positive regulation of cell division"/>
    <property type="evidence" value="ECO:0007669"/>
    <property type="project" value="UniProtKB-KW"/>
</dbReference>
<dbReference type="InterPro" id="IPR008996">
    <property type="entry name" value="IL1/FGF"/>
</dbReference>
<dbReference type="PROSITE" id="PS00247">
    <property type="entry name" value="HBGF_FGF"/>
    <property type="match status" value="1"/>
</dbReference>
<evidence type="ECO:0000256" key="15">
    <source>
        <dbReference type="ARBA" id="ARBA00042508"/>
    </source>
</evidence>
<dbReference type="GO" id="GO:0006400">
    <property type="term" value="P:tRNA modification"/>
    <property type="evidence" value="ECO:0007669"/>
    <property type="project" value="TreeGrafter"/>
</dbReference>
<evidence type="ECO:0000256" key="7">
    <source>
        <dbReference type="ARBA" id="ARBA00022694"/>
    </source>
</evidence>
<dbReference type="GO" id="GO:0005634">
    <property type="term" value="C:nucleus"/>
    <property type="evidence" value="ECO:0007669"/>
    <property type="project" value="UniProtKB-SubCell"/>
</dbReference>
<comment type="subcellular location">
    <subcellularLocation>
        <location evidence="1">Nucleus</location>
    </subcellularLocation>
</comment>
<evidence type="ECO:0000313" key="18">
    <source>
        <dbReference type="EMBL" id="OPJ70542.1"/>
    </source>
</evidence>
<evidence type="ECO:0000256" key="3">
    <source>
        <dbReference type="ARBA" id="ARBA00012386"/>
    </source>
</evidence>
<dbReference type="GO" id="GO:0008083">
    <property type="term" value="F:growth factor activity"/>
    <property type="evidence" value="ECO:0007669"/>
    <property type="project" value="UniProtKB-KW"/>
</dbReference>
<dbReference type="Pfam" id="PF03942">
    <property type="entry name" value="DTW"/>
    <property type="match status" value="1"/>
</dbReference>
<gene>
    <name evidence="18" type="primary">DTWD1</name>
    <name evidence="18" type="ORF">AV530_019660</name>
</gene>
<evidence type="ECO:0000256" key="1">
    <source>
        <dbReference type="ARBA" id="ARBA00004123"/>
    </source>
</evidence>
<keyword evidence="4" id="KW-0217">Developmental protein</keyword>
<dbReference type="InterPro" id="IPR002209">
    <property type="entry name" value="Fibroblast_GF_fam"/>
</dbReference>
<dbReference type="SMART" id="SM01144">
    <property type="entry name" value="DTW"/>
    <property type="match status" value="1"/>
</dbReference>
<keyword evidence="10" id="KW-0539">Nucleus</keyword>
<dbReference type="GO" id="GO:0030154">
    <property type="term" value="P:cell differentiation"/>
    <property type="evidence" value="ECO:0007669"/>
    <property type="project" value="UniProtKB-KW"/>
</dbReference>
<dbReference type="Proteomes" id="UP000190648">
    <property type="component" value="Unassembled WGS sequence"/>
</dbReference>
<name>A0A1V4JE14_PATFA</name>
<evidence type="ECO:0000256" key="12">
    <source>
        <dbReference type="ARBA" id="ARBA00037050"/>
    </source>
</evidence>
<keyword evidence="9" id="KW-0339">Growth factor</keyword>
<organism evidence="18 19">
    <name type="scientific">Patagioenas fasciata monilis</name>
    <dbReference type="NCBI Taxonomy" id="372326"/>
    <lineage>
        <taxon>Eukaryota</taxon>
        <taxon>Metazoa</taxon>
        <taxon>Chordata</taxon>
        <taxon>Craniata</taxon>
        <taxon>Vertebrata</taxon>
        <taxon>Euteleostomi</taxon>
        <taxon>Archelosauria</taxon>
        <taxon>Archosauria</taxon>
        <taxon>Dinosauria</taxon>
        <taxon>Saurischia</taxon>
        <taxon>Theropoda</taxon>
        <taxon>Coelurosauria</taxon>
        <taxon>Aves</taxon>
        <taxon>Neognathae</taxon>
        <taxon>Neoaves</taxon>
        <taxon>Columbimorphae</taxon>
        <taxon>Columbiformes</taxon>
        <taxon>Columbidae</taxon>
        <taxon>Patagioenas</taxon>
    </lineage>
</organism>
<dbReference type="PANTHER" id="PTHR15627:SF8">
    <property type="entry name" value="TRNA-URIDINE AMINOCARBOXYPROPYLTRANSFERASE 1"/>
    <property type="match status" value="1"/>
</dbReference>
<dbReference type="Gene3D" id="2.80.10.50">
    <property type="match status" value="1"/>
</dbReference>
<evidence type="ECO:0000256" key="9">
    <source>
        <dbReference type="ARBA" id="ARBA00023030"/>
    </source>
</evidence>
<evidence type="ECO:0000256" key="16">
    <source>
        <dbReference type="ARBA" id="ARBA00048718"/>
    </source>
</evidence>
<dbReference type="OrthoDB" id="3173at2759"/>